<feature type="short sequence motif" description="'HIGH' region" evidence="9">
    <location>
        <begin position="32"/>
        <end position="42"/>
    </location>
</feature>
<evidence type="ECO:0000256" key="8">
    <source>
        <dbReference type="ARBA" id="ARBA00048270"/>
    </source>
</evidence>
<comment type="caution">
    <text evidence="9">Lacks conserved residue(s) required for the propagation of feature annotation.</text>
</comment>
<keyword evidence="4 9" id="KW-0547">Nucleotide-binding</keyword>
<evidence type="ECO:0000256" key="7">
    <source>
        <dbReference type="ARBA" id="ARBA00023146"/>
    </source>
</evidence>
<dbReference type="InterPro" id="IPR001412">
    <property type="entry name" value="aa-tRNA-synth_I_CS"/>
</dbReference>
<dbReference type="InterPro" id="IPR000924">
    <property type="entry name" value="Glu/Gln-tRNA-synth"/>
</dbReference>
<accession>A0A918VP02</accession>
<reference evidence="14" key="2">
    <citation type="submission" date="2020-09" db="EMBL/GenBank/DDBJ databases">
        <authorList>
            <person name="Sun Q."/>
            <person name="Kim S."/>
        </authorList>
    </citation>
    <scope>NUCLEOTIDE SEQUENCE</scope>
    <source>
        <strain evidence="14">KCTC 12711</strain>
    </source>
</reference>
<dbReference type="PANTHER" id="PTHR43097">
    <property type="entry name" value="GLUTAMINE-TRNA LIGASE"/>
    <property type="match status" value="1"/>
</dbReference>
<dbReference type="InterPro" id="IPR020059">
    <property type="entry name" value="Glu/Gln-tRNA-synth_Ib_codon-bd"/>
</dbReference>
<comment type="catalytic activity">
    <reaction evidence="8 9">
        <text>tRNA(Gln) + L-glutamine + ATP = L-glutaminyl-tRNA(Gln) + AMP + diphosphate</text>
        <dbReference type="Rhea" id="RHEA:20121"/>
        <dbReference type="Rhea" id="RHEA-COMP:9662"/>
        <dbReference type="Rhea" id="RHEA-COMP:9681"/>
        <dbReference type="ChEBI" id="CHEBI:30616"/>
        <dbReference type="ChEBI" id="CHEBI:33019"/>
        <dbReference type="ChEBI" id="CHEBI:58359"/>
        <dbReference type="ChEBI" id="CHEBI:78442"/>
        <dbReference type="ChEBI" id="CHEBI:78521"/>
        <dbReference type="ChEBI" id="CHEBI:456215"/>
        <dbReference type="EC" id="6.1.1.18"/>
    </reaction>
</comment>
<evidence type="ECO:0000313" key="14">
    <source>
        <dbReference type="EMBL" id="GHA12479.1"/>
    </source>
</evidence>
<dbReference type="AlphaFoldDB" id="A0A918VP02"/>
<dbReference type="Gene3D" id="2.40.240.10">
    <property type="entry name" value="Ribosomal Protein L25, Chain P"/>
    <property type="match status" value="2"/>
</dbReference>
<keyword evidence="2 9" id="KW-0963">Cytoplasm</keyword>
<feature type="domain" description="Glutamyl/glutaminyl-tRNA synthetase class Ib anti-codon binding" evidence="12">
    <location>
        <begin position="346"/>
        <end position="446"/>
    </location>
</feature>
<dbReference type="SUPFAM" id="SSF50715">
    <property type="entry name" value="Ribosomal protein L25-like"/>
    <property type="match status" value="1"/>
</dbReference>
<evidence type="ECO:0000256" key="10">
    <source>
        <dbReference type="RuleBase" id="RU363037"/>
    </source>
</evidence>
<dbReference type="PRINTS" id="PR00987">
    <property type="entry name" value="TRNASYNTHGLU"/>
</dbReference>
<dbReference type="GO" id="GO:0005524">
    <property type="term" value="F:ATP binding"/>
    <property type="evidence" value="ECO:0007669"/>
    <property type="project" value="UniProtKB-UniRule"/>
</dbReference>
<feature type="binding site" evidence="9">
    <location>
        <begin position="39"/>
        <end position="45"/>
    </location>
    <ligand>
        <name>ATP</name>
        <dbReference type="ChEBI" id="CHEBI:30616"/>
    </ligand>
</feature>
<feature type="domain" description="tRNA synthetases class I (E and Q) anti-codon binding" evidence="13">
    <location>
        <begin position="463"/>
        <end position="536"/>
    </location>
</feature>
<dbReference type="RefSeq" id="WP_189401147.1">
    <property type="nucleotide sequence ID" value="NZ_BMXA01000003.1"/>
</dbReference>
<dbReference type="Gene3D" id="3.90.800.10">
    <property type="entry name" value="Glutamyl-tRNA Synthetase, Domain 3"/>
    <property type="match status" value="1"/>
</dbReference>
<keyword evidence="3 9" id="KW-0436">Ligase</keyword>
<dbReference type="InterPro" id="IPR011035">
    <property type="entry name" value="Ribosomal_bL25/Gln-tRNA_synth"/>
</dbReference>
<comment type="subcellular location">
    <subcellularLocation>
        <location evidence="9">Cytoplasm</location>
    </subcellularLocation>
</comment>
<dbReference type="Pfam" id="PF20974">
    <property type="entry name" value="tRNA-synt_1c_C2"/>
    <property type="match status" value="1"/>
</dbReference>
<evidence type="ECO:0000256" key="1">
    <source>
        <dbReference type="ARBA" id="ARBA00005594"/>
    </source>
</evidence>
<evidence type="ECO:0000256" key="5">
    <source>
        <dbReference type="ARBA" id="ARBA00022840"/>
    </source>
</evidence>
<dbReference type="FunFam" id="3.40.50.620:FF:000037">
    <property type="entry name" value="Glutamine--tRNA ligase cytoplasmic"/>
    <property type="match status" value="1"/>
</dbReference>
<proteinExistence type="inferred from homology"/>
<dbReference type="InterPro" id="IPR049437">
    <property type="entry name" value="tRNA-synt_1c_C2"/>
</dbReference>
<evidence type="ECO:0000259" key="11">
    <source>
        <dbReference type="Pfam" id="PF00749"/>
    </source>
</evidence>
<dbReference type="EC" id="6.1.1.18" evidence="9"/>
<keyword evidence="7 9" id="KW-0030">Aminoacyl-tRNA synthetase</keyword>
<gene>
    <name evidence="9 14" type="primary">glnS</name>
    <name evidence="14" type="ORF">GCM10008090_22970</name>
</gene>
<feature type="binding site" evidence="9">
    <location>
        <begin position="33"/>
        <end position="35"/>
    </location>
    <ligand>
        <name>ATP</name>
        <dbReference type="ChEBI" id="CHEBI:30616"/>
    </ligand>
</feature>
<dbReference type="GO" id="GO:0004819">
    <property type="term" value="F:glutamine-tRNA ligase activity"/>
    <property type="evidence" value="ECO:0007669"/>
    <property type="project" value="UniProtKB-UniRule"/>
</dbReference>
<reference evidence="14" key="1">
    <citation type="journal article" date="2014" name="Int. J. Syst. Evol. Microbiol.">
        <title>Complete genome sequence of Corynebacterium casei LMG S-19264T (=DSM 44701T), isolated from a smear-ripened cheese.</title>
        <authorList>
            <consortium name="US DOE Joint Genome Institute (JGI-PGF)"/>
            <person name="Walter F."/>
            <person name="Albersmeier A."/>
            <person name="Kalinowski J."/>
            <person name="Ruckert C."/>
        </authorList>
    </citation>
    <scope>NUCLEOTIDE SEQUENCE</scope>
    <source>
        <strain evidence="14">KCTC 12711</strain>
    </source>
</reference>
<organism evidence="14 15">
    <name type="scientific">Arenicella chitinivorans</name>
    <dbReference type="NCBI Taxonomy" id="1329800"/>
    <lineage>
        <taxon>Bacteria</taxon>
        <taxon>Pseudomonadati</taxon>
        <taxon>Pseudomonadota</taxon>
        <taxon>Gammaproteobacteria</taxon>
        <taxon>Arenicellales</taxon>
        <taxon>Arenicellaceae</taxon>
        <taxon>Arenicella</taxon>
    </lineage>
</organism>
<evidence type="ECO:0000256" key="2">
    <source>
        <dbReference type="ARBA" id="ARBA00022490"/>
    </source>
</evidence>
<evidence type="ECO:0000259" key="13">
    <source>
        <dbReference type="Pfam" id="PF20974"/>
    </source>
</evidence>
<dbReference type="Pfam" id="PF00749">
    <property type="entry name" value="tRNA-synt_1c"/>
    <property type="match status" value="1"/>
</dbReference>
<protein>
    <recommendedName>
        <fullName evidence="9">Glutamine--tRNA ligase</fullName>
        <ecNumber evidence="9">6.1.1.18</ecNumber>
    </recommendedName>
    <alternativeName>
        <fullName evidence="9">Glutaminyl-tRNA synthetase</fullName>
        <shortName evidence="9">GlnRS</shortName>
    </alternativeName>
</protein>
<feature type="binding site" evidence="9">
    <location>
        <position position="65"/>
    </location>
    <ligand>
        <name>L-glutamine</name>
        <dbReference type="ChEBI" id="CHEBI:58359"/>
    </ligand>
</feature>
<evidence type="ECO:0000259" key="12">
    <source>
        <dbReference type="Pfam" id="PF03950"/>
    </source>
</evidence>
<dbReference type="InterPro" id="IPR050132">
    <property type="entry name" value="Gln/Glu-tRNA_Ligase"/>
</dbReference>
<dbReference type="InterPro" id="IPR004514">
    <property type="entry name" value="Gln-tRNA-synth"/>
</dbReference>
<comment type="caution">
    <text evidence="14">The sequence shown here is derived from an EMBL/GenBank/DDBJ whole genome shotgun (WGS) entry which is preliminary data.</text>
</comment>
<keyword evidence="15" id="KW-1185">Reference proteome</keyword>
<dbReference type="HAMAP" id="MF_00126">
    <property type="entry name" value="Gln_tRNA_synth"/>
    <property type="match status" value="1"/>
</dbReference>
<dbReference type="PROSITE" id="PS00178">
    <property type="entry name" value="AA_TRNA_LIGASE_I"/>
    <property type="match status" value="1"/>
</dbReference>
<dbReference type="GO" id="GO:0006424">
    <property type="term" value="P:glutamyl-tRNA aminoacylation"/>
    <property type="evidence" value="ECO:0007669"/>
    <property type="project" value="UniProtKB-UniRule"/>
</dbReference>
<dbReference type="FunFam" id="3.90.800.10:FF:000001">
    <property type="entry name" value="Glutamine--tRNA ligase"/>
    <property type="match status" value="1"/>
</dbReference>
<dbReference type="InterPro" id="IPR014729">
    <property type="entry name" value="Rossmann-like_a/b/a_fold"/>
</dbReference>
<dbReference type="Gene3D" id="3.40.50.620">
    <property type="entry name" value="HUPs"/>
    <property type="match status" value="1"/>
</dbReference>
<name>A0A918VP02_9GAMM</name>
<dbReference type="SUPFAM" id="SSF52374">
    <property type="entry name" value="Nucleotidylyl transferase"/>
    <property type="match status" value="1"/>
</dbReference>
<dbReference type="GO" id="GO:0006425">
    <property type="term" value="P:glutaminyl-tRNA aminoacylation"/>
    <property type="evidence" value="ECO:0007669"/>
    <property type="project" value="UniProtKB-UniRule"/>
</dbReference>
<dbReference type="Proteomes" id="UP000614811">
    <property type="component" value="Unassembled WGS sequence"/>
</dbReference>
<feature type="binding site" evidence="9">
    <location>
        <position position="209"/>
    </location>
    <ligand>
        <name>L-glutamine</name>
        <dbReference type="ChEBI" id="CHEBI:58359"/>
    </ligand>
</feature>
<dbReference type="NCBIfam" id="NF011291">
    <property type="entry name" value="PRK14703.1"/>
    <property type="match status" value="1"/>
</dbReference>
<sequence length="563" mass="64697">MSKPTPNHFIRSIAKNDLANGKHDYIYTRFPPEPNGYLHLGHAKSICLNFGLAEDLGGKCNLRFDDTNPEKESMEFVESIRDTVQWLGFEWDQLCFASDYYERLYQFALELVDKGLAYVDELTPDEMREYRGTLTEPGKNSPHRDRPADENRALFERMRAGEFNEGDYTLRAKIDMSSPNMVMRDPILYRVRYAHHYRAGDAWCIYPMYDFTHCISDALEGITHSLCTLEFQDNRELYDWILANITLEENLIGERGKLMPKQIEFGRSNLEYTLASKRKLIQLVTEGHVNGWDDPRLTTLVGLRRRGYTPQSIRDFCAEIGVTKKDATIEMTVLENAIRHDLEATAKRVFGVLNPLKLIITNYPEGQSETFTVKNHPKDDSMGTREIPFGREIYIDQDDFMLDPPSKFFRLGPGREVRLRYGYAVTCNEVITDDDGNVIELHCTYDPLTAKGQTPDGRKIKGIIHWVSAAHAVDAEVRVYDRLFKEPNPGAADDFVALLNPDSLHVYPDAKLEPSIKDADPETRFQFERVGYFCFDALDHTADKVIMNRTVSLRDTWAKHSGK</sequence>
<dbReference type="PANTHER" id="PTHR43097:SF5">
    <property type="entry name" value="GLUTAMATE--TRNA LIGASE"/>
    <property type="match status" value="1"/>
</dbReference>
<evidence type="ECO:0000256" key="3">
    <source>
        <dbReference type="ARBA" id="ARBA00022598"/>
    </source>
</evidence>
<comment type="similarity">
    <text evidence="1 9 10">Belongs to the class-I aminoacyl-tRNA synthetase family.</text>
</comment>
<dbReference type="FunFam" id="2.40.240.10:FF:000007">
    <property type="entry name" value="Glutamine--tRNA ligase"/>
    <property type="match status" value="1"/>
</dbReference>
<dbReference type="InterPro" id="IPR020061">
    <property type="entry name" value="Glu_tRNA_lig_a-bdl"/>
</dbReference>
<dbReference type="Pfam" id="PF03950">
    <property type="entry name" value="tRNA-synt_1c_C"/>
    <property type="match status" value="1"/>
</dbReference>
<comment type="subunit">
    <text evidence="9">Monomer.</text>
</comment>
<evidence type="ECO:0000256" key="4">
    <source>
        <dbReference type="ARBA" id="ARBA00022741"/>
    </source>
</evidence>
<keyword evidence="6 9" id="KW-0648">Protein biosynthesis</keyword>
<keyword evidence="5 9" id="KW-0067">ATP-binding</keyword>
<evidence type="ECO:0000256" key="6">
    <source>
        <dbReference type="ARBA" id="ARBA00022917"/>
    </source>
</evidence>
<dbReference type="InterPro" id="IPR020056">
    <property type="entry name" value="Rbsml_bL25/Gln-tRNA_synth_N"/>
</dbReference>
<dbReference type="FunFam" id="1.10.1160.10:FF:000001">
    <property type="entry name" value="Glutamine--tRNA ligase"/>
    <property type="match status" value="1"/>
</dbReference>
<dbReference type="NCBIfam" id="TIGR00440">
    <property type="entry name" value="glnS"/>
    <property type="match status" value="1"/>
</dbReference>
<feature type="binding site" evidence="9">
    <location>
        <position position="228"/>
    </location>
    <ligand>
        <name>ATP</name>
        <dbReference type="ChEBI" id="CHEBI:30616"/>
    </ligand>
</feature>
<dbReference type="GO" id="GO:0005829">
    <property type="term" value="C:cytosol"/>
    <property type="evidence" value="ECO:0007669"/>
    <property type="project" value="TreeGrafter"/>
</dbReference>
<evidence type="ECO:0000256" key="9">
    <source>
        <dbReference type="HAMAP-Rule" id="MF_00126"/>
    </source>
</evidence>
<dbReference type="EMBL" id="BMXA01000003">
    <property type="protein sequence ID" value="GHA12479.1"/>
    <property type="molecule type" value="Genomic_DNA"/>
</dbReference>
<feature type="domain" description="Glutamyl/glutaminyl-tRNA synthetase class Ib catalytic" evidence="11">
    <location>
        <begin position="26"/>
        <end position="343"/>
    </location>
</feature>
<dbReference type="InterPro" id="IPR020058">
    <property type="entry name" value="Glu/Gln-tRNA-synth_Ib_cat-dom"/>
</dbReference>
<dbReference type="InterPro" id="IPR022861">
    <property type="entry name" value="Gln_tRNA_ligase_bac"/>
</dbReference>
<dbReference type="Gene3D" id="1.10.1160.10">
    <property type="entry name" value="Glutamyl-trna Synthetase, Domain 2"/>
    <property type="match status" value="1"/>
</dbReference>
<evidence type="ECO:0000313" key="15">
    <source>
        <dbReference type="Proteomes" id="UP000614811"/>
    </source>
</evidence>